<keyword evidence="2" id="KW-1185">Reference proteome</keyword>
<protein>
    <submittedName>
        <fullName evidence="1">Uncharacterized protein</fullName>
    </submittedName>
</protein>
<dbReference type="Proteomes" id="UP000499080">
    <property type="component" value="Unassembled WGS sequence"/>
</dbReference>
<gene>
    <name evidence="1" type="ORF">AVEN_24833_1</name>
</gene>
<organism evidence="1 2">
    <name type="scientific">Araneus ventricosus</name>
    <name type="common">Orbweaver spider</name>
    <name type="synonym">Epeira ventricosa</name>
    <dbReference type="NCBI Taxonomy" id="182803"/>
    <lineage>
        <taxon>Eukaryota</taxon>
        <taxon>Metazoa</taxon>
        <taxon>Ecdysozoa</taxon>
        <taxon>Arthropoda</taxon>
        <taxon>Chelicerata</taxon>
        <taxon>Arachnida</taxon>
        <taxon>Araneae</taxon>
        <taxon>Araneomorphae</taxon>
        <taxon>Entelegynae</taxon>
        <taxon>Araneoidea</taxon>
        <taxon>Araneidae</taxon>
        <taxon>Araneus</taxon>
    </lineage>
</organism>
<comment type="caution">
    <text evidence="1">The sequence shown here is derived from an EMBL/GenBank/DDBJ whole genome shotgun (WGS) entry which is preliminary data.</text>
</comment>
<sequence length="89" mass="10275">MVDICVVSAVHVATGDFVQGKEKCGPFLQKSSKKATYSHILELSQAFNTLLYNRALDSWIWLDMLDQVRLEPLHMIEKRKGKKNLKERK</sequence>
<evidence type="ECO:0000313" key="1">
    <source>
        <dbReference type="EMBL" id="GBL95631.1"/>
    </source>
</evidence>
<accession>A0A4Y2BTS2</accession>
<dbReference type="EMBL" id="BGPR01000113">
    <property type="protein sequence ID" value="GBL95631.1"/>
    <property type="molecule type" value="Genomic_DNA"/>
</dbReference>
<evidence type="ECO:0000313" key="2">
    <source>
        <dbReference type="Proteomes" id="UP000499080"/>
    </source>
</evidence>
<proteinExistence type="predicted"/>
<name>A0A4Y2BTS2_ARAVE</name>
<reference evidence="1 2" key="1">
    <citation type="journal article" date="2019" name="Sci. Rep.">
        <title>Orb-weaving spider Araneus ventricosus genome elucidates the spidroin gene catalogue.</title>
        <authorList>
            <person name="Kono N."/>
            <person name="Nakamura H."/>
            <person name="Ohtoshi R."/>
            <person name="Moran D.A.P."/>
            <person name="Shinohara A."/>
            <person name="Yoshida Y."/>
            <person name="Fujiwara M."/>
            <person name="Mori M."/>
            <person name="Tomita M."/>
            <person name="Arakawa K."/>
        </authorList>
    </citation>
    <scope>NUCLEOTIDE SEQUENCE [LARGE SCALE GENOMIC DNA]</scope>
</reference>
<dbReference type="AlphaFoldDB" id="A0A4Y2BTS2"/>